<dbReference type="Proteomes" id="UP000288096">
    <property type="component" value="Unassembled WGS sequence"/>
</dbReference>
<feature type="transmembrane region" description="Helical" evidence="5">
    <location>
        <begin position="116"/>
        <end position="135"/>
    </location>
</feature>
<feature type="transmembrane region" description="Helical" evidence="5">
    <location>
        <begin position="57"/>
        <end position="79"/>
    </location>
</feature>
<feature type="compositionally biased region" description="Basic and acidic residues" evidence="6">
    <location>
        <begin position="882"/>
        <end position="897"/>
    </location>
</feature>
<dbReference type="HAMAP" id="MF_01600">
    <property type="entry name" value="UPF0182"/>
    <property type="match status" value="1"/>
</dbReference>
<dbReference type="AlphaFoldDB" id="A0A401FTK8"/>
<keyword evidence="4 5" id="KW-0472">Membrane</keyword>
<evidence type="ECO:0000256" key="3">
    <source>
        <dbReference type="ARBA" id="ARBA00022989"/>
    </source>
</evidence>
<feature type="transmembrane region" description="Helical" evidence="5">
    <location>
        <begin position="286"/>
        <end position="302"/>
    </location>
</feature>
<comment type="caution">
    <text evidence="7">The sequence shown here is derived from an EMBL/GenBank/DDBJ whole genome shotgun (WGS) entry which is preliminary data.</text>
</comment>
<proteinExistence type="inferred from homology"/>
<name>A0A401FTK8_9BACT</name>
<evidence type="ECO:0000256" key="6">
    <source>
        <dbReference type="SAM" id="MobiDB-lite"/>
    </source>
</evidence>
<evidence type="ECO:0000256" key="4">
    <source>
        <dbReference type="ARBA" id="ARBA00023136"/>
    </source>
</evidence>
<dbReference type="PANTHER" id="PTHR39344">
    <property type="entry name" value="UPF0182 PROTEIN SLL1060"/>
    <property type="match status" value="1"/>
</dbReference>
<gene>
    <name evidence="7" type="ORF">DENIS_1241</name>
</gene>
<evidence type="ECO:0000313" key="8">
    <source>
        <dbReference type="Proteomes" id="UP000288096"/>
    </source>
</evidence>
<feature type="transmembrane region" description="Helical" evidence="5">
    <location>
        <begin position="215"/>
        <end position="232"/>
    </location>
</feature>
<evidence type="ECO:0000256" key="5">
    <source>
        <dbReference type="HAMAP-Rule" id="MF_01600"/>
    </source>
</evidence>
<keyword evidence="1 5" id="KW-1003">Cell membrane</keyword>
<dbReference type="EMBL" id="BEXT01000001">
    <property type="protein sequence ID" value="GBC60290.1"/>
    <property type="molecule type" value="Genomic_DNA"/>
</dbReference>
<reference evidence="8" key="1">
    <citation type="submission" date="2017-11" db="EMBL/GenBank/DDBJ databases">
        <authorList>
            <person name="Watanabe M."/>
            <person name="Kojima H."/>
        </authorList>
    </citation>
    <scope>NUCLEOTIDE SEQUENCE [LARGE SCALE GENOMIC DNA]</scope>
    <source>
        <strain evidence="8">Tokyo 01</strain>
    </source>
</reference>
<evidence type="ECO:0000313" key="7">
    <source>
        <dbReference type="EMBL" id="GBC60290.1"/>
    </source>
</evidence>
<accession>A0A401FTK8</accession>
<organism evidence="7 8">
    <name type="scientific">Desulfonema ishimotonii</name>
    <dbReference type="NCBI Taxonomy" id="45657"/>
    <lineage>
        <taxon>Bacteria</taxon>
        <taxon>Pseudomonadati</taxon>
        <taxon>Thermodesulfobacteriota</taxon>
        <taxon>Desulfobacteria</taxon>
        <taxon>Desulfobacterales</taxon>
        <taxon>Desulfococcaceae</taxon>
        <taxon>Desulfonema</taxon>
    </lineage>
</organism>
<reference evidence="8" key="2">
    <citation type="submission" date="2019-01" db="EMBL/GenBank/DDBJ databases">
        <title>Genome sequence of Desulfonema ishimotonii strain Tokyo 01.</title>
        <authorList>
            <person name="Fukui M."/>
        </authorList>
    </citation>
    <scope>NUCLEOTIDE SEQUENCE [LARGE SCALE GENOMIC DNA]</scope>
    <source>
        <strain evidence="8">Tokyo 01</strain>
    </source>
</reference>
<feature type="transmembrane region" description="Helical" evidence="5">
    <location>
        <begin position="174"/>
        <end position="195"/>
    </location>
</feature>
<dbReference type="Pfam" id="PF03699">
    <property type="entry name" value="UPF0182"/>
    <property type="match status" value="1"/>
</dbReference>
<keyword evidence="2 5" id="KW-0812">Transmembrane</keyword>
<dbReference type="GO" id="GO:0005576">
    <property type="term" value="C:extracellular region"/>
    <property type="evidence" value="ECO:0007669"/>
    <property type="project" value="TreeGrafter"/>
</dbReference>
<dbReference type="PANTHER" id="PTHR39344:SF1">
    <property type="entry name" value="UPF0182 PROTEIN SLL1060"/>
    <property type="match status" value="1"/>
</dbReference>
<dbReference type="InterPro" id="IPR005372">
    <property type="entry name" value="UPF0182"/>
</dbReference>
<keyword evidence="3 5" id="KW-1133">Transmembrane helix</keyword>
<comment type="similarity">
    <text evidence="5">Belongs to the UPF0182 family.</text>
</comment>
<sequence>MQKQKRNWMRWLGLSAAALLGLGIIYIIFNFLFLNFFVDLWWFDSLGHEGYFLMRTLYRYLIFGAVILVFFLIFFFNFWMASRYLGSASTAECGPEDIDKMKRHQRLFRMFQGGSLRVYTPFSLLMAVPIAIPFYEKWEEGLLFFFSTNSGIKDPAFGKDISFYLFSLPIYTFIQNRLLLVFFILFMALLLLYFVENRMLCKNNSQLPRGAQIHLTAVAVIIIIIQTWGFALDRVELLYTGSHAPMFYGPGFIEMWLDLPLIWLTMITFVGSALSMVFYFHKRKGLKVLIGFVVIFLMVVAIRNTTALTEIIQEYIVKPNEAIREKPYIENSIRATLNAFALDEVETRNYPISHNPMEVRDPQVRESLRNVPVWDRELLDDVYIQLQSFRAYYTFNNVDVDRYNVQDVYQQVYLSARELNLEALPETARSWVNIHLQYTHGYGAVMTPAAQGGEEPMTWFIRDIPVQSDYGFALPRPEIYYGEGNYSYVIAPNDTGEIDQKNQLINYTGTGGVPLSSFLRKLLFFVYFKDRNIFFTTKTNSESRILFRQNFREAIGQVTPFFTLDTDPYIVSTSKGLFWIQDAYTMSDMYPNAQKYGRGIRAFSGREFKDRKFNYIRNSVKIVVDAYNGTIDYYLANPKDPIARTYKRIYPGLLKNMADMPEELKKHLRYPKQLFSVQMSIFAKYHQTEPESFYREEDTWEFAKMGSDAIRPYHMTLNLLDPKKQEFLLLCPMSPLGRDNLGALATVGCDPHSYGKIVTYVFPKGRQIYGPSQIEALINQDTDIAQELTLWDQAGSEVKFGRMIILPVKNSLLYIQPVYLRASSRLKIPELKRIMVSQGDLVVMDHSLEGAMDKLEQRIEARNRRIKSRLPGAKPPVPAETGEERQPAGSHTEGHQE</sequence>
<dbReference type="OrthoDB" id="9763654at2"/>
<keyword evidence="8" id="KW-1185">Reference proteome</keyword>
<feature type="transmembrane region" description="Helical" evidence="5">
    <location>
        <begin position="12"/>
        <end position="37"/>
    </location>
</feature>
<protein>
    <recommendedName>
        <fullName evidence="5">UPF0182 protein DENIS_1241</fullName>
    </recommendedName>
</protein>
<feature type="transmembrane region" description="Helical" evidence="5">
    <location>
        <begin position="261"/>
        <end position="279"/>
    </location>
</feature>
<comment type="subcellular location">
    <subcellularLocation>
        <location evidence="5">Cell membrane</location>
        <topology evidence="5">Multi-pass membrane protein</topology>
    </subcellularLocation>
</comment>
<evidence type="ECO:0000256" key="1">
    <source>
        <dbReference type="ARBA" id="ARBA00022475"/>
    </source>
</evidence>
<dbReference type="RefSeq" id="WP_124327726.1">
    <property type="nucleotide sequence ID" value="NZ_BEXT01000001.1"/>
</dbReference>
<evidence type="ECO:0000256" key="2">
    <source>
        <dbReference type="ARBA" id="ARBA00022692"/>
    </source>
</evidence>
<feature type="region of interest" description="Disordered" evidence="6">
    <location>
        <begin position="862"/>
        <end position="897"/>
    </location>
</feature>
<dbReference type="GO" id="GO:0005886">
    <property type="term" value="C:plasma membrane"/>
    <property type="evidence" value="ECO:0007669"/>
    <property type="project" value="UniProtKB-SubCell"/>
</dbReference>